<dbReference type="AlphaFoldDB" id="Q09CA7"/>
<keyword evidence="1" id="KW-0732">Signal</keyword>
<dbReference type="KEGG" id="sur:STAUR_1753"/>
<name>Q09CA7_STIAD</name>
<dbReference type="RefSeq" id="WP_002610588.1">
    <property type="nucleotide sequence ID" value="NC_014623.1"/>
</dbReference>
<dbReference type="Proteomes" id="UP000001351">
    <property type="component" value="Chromosome"/>
</dbReference>
<evidence type="ECO:0008006" key="6">
    <source>
        <dbReference type="Google" id="ProtNLM"/>
    </source>
</evidence>
<evidence type="ECO:0000313" key="3">
    <source>
        <dbReference type="EMBL" id="EAU69382.1"/>
    </source>
</evidence>
<evidence type="ECO:0000313" key="5">
    <source>
        <dbReference type="Proteomes" id="UP000032702"/>
    </source>
</evidence>
<reference evidence="2 4" key="2">
    <citation type="journal article" date="2011" name="Mol. Biol. Evol.">
        <title>Comparative genomic analysis of fruiting body formation in Myxococcales.</title>
        <authorList>
            <person name="Huntley S."/>
            <person name="Hamann N."/>
            <person name="Wegener-Feldbrugge S."/>
            <person name="Treuner-Lange A."/>
            <person name="Kube M."/>
            <person name="Reinhardt R."/>
            <person name="Klages S."/>
            <person name="Muller R."/>
            <person name="Ronning C.M."/>
            <person name="Nierman W.C."/>
            <person name="Sogaard-Andersen L."/>
        </authorList>
    </citation>
    <scope>NUCLEOTIDE SEQUENCE [LARGE SCALE GENOMIC DNA]</scope>
    <source>
        <strain evidence="2 4">DW4/3-1</strain>
    </source>
</reference>
<dbReference type="Gene3D" id="3.40.630.100">
    <property type="entry name" value="Poly-gamma-glutamate hydrolase, zinc-binding motif"/>
    <property type="match status" value="1"/>
</dbReference>
<sequence length="486" mass="51081">MNRKSLLLGIAAPLCMTAAVGCAPEPEREEEVSPVATDRQSLVLTGQKFVVNSVMNGDDERCRVPSSLLTAGNFQANRQLLIRRGTTLRGICTVDVVASTSGDFEMSSAGFLNRVRIIGDPSLTATGNTVEVANEYAAGTAPGIAEPASSLTDANTNSSGKVKEYTARASGAQVAYTVPHPFEKYTFEQAELIHNADPVRNAIWALGIDNNVSGTLNRYHITAAEISGASFPGLGSFISSQITNAVSFHGELSCTTSEVRVGGAIEPAFRQGVAEIIREELNDPTLRVHWSSGICFDGTAPTNFVNAMSVNGRGLQLEQDSTLILGNATRRNQVATATKSVFDCLIDGADNSPTSTPSTPWSVSSGTAAYATSGDCKRYIAEIEVPNVPGGHTLSAGASTCVDGRTAHVDYYRWTGVGYWARIGGGNITYVDDGTTCSAQLSVEPSYTYLQPSSVGSGSTGTTRLRAVVRASDSSGAAVPAFFSVM</sequence>
<dbReference type="InterPro" id="IPR038128">
    <property type="entry name" value="Gamma_PGA_hydro_sf"/>
</dbReference>
<keyword evidence="4" id="KW-1185">Reference proteome</keyword>
<dbReference type="EMBL" id="AAMD01000006">
    <property type="protein sequence ID" value="EAU69382.1"/>
    <property type="molecule type" value="Genomic_DNA"/>
</dbReference>
<gene>
    <name evidence="2" type="ordered locus">STAUR_1753</name>
    <name evidence="3" type="ORF">STIAU_3731</name>
</gene>
<protein>
    <recommendedName>
        <fullName evidence="6">Lipoprotein</fullName>
    </recommendedName>
</protein>
<evidence type="ECO:0000256" key="1">
    <source>
        <dbReference type="SAM" id="SignalP"/>
    </source>
</evidence>
<reference evidence="3 5" key="1">
    <citation type="submission" date="2006-04" db="EMBL/GenBank/DDBJ databases">
        <authorList>
            <person name="Nierman W.C."/>
        </authorList>
    </citation>
    <scope>NUCLEOTIDE SEQUENCE [LARGE SCALE GENOMIC DNA]</scope>
    <source>
        <strain evidence="3 5">DW4/3-1</strain>
    </source>
</reference>
<dbReference type="PROSITE" id="PS51257">
    <property type="entry name" value="PROKAR_LIPOPROTEIN"/>
    <property type="match status" value="1"/>
</dbReference>
<dbReference type="Proteomes" id="UP000032702">
    <property type="component" value="Unassembled WGS sequence"/>
</dbReference>
<accession>Q09CA7</accession>
<dbReference type="STRING" id="378806.STAUR_1753"/>
<dbReference type="EMBL" id="CP002271">
    <property type="protein sequence ID" value="ADO69557.1"/>
    <property type="molecule type" value="Genomic_DNA"/>
</dbReference>
<dbReference type="OrthoDB" id="5513061at2"/>
<dbReference type="eggNOG" id="COG4195">
    <property type="taxonomic scope" value="Bacteria"/>
</dbReference>
<evidence type="ECO:0000313" key="2">
    <source>
        <dbReference type="EMBL" id="ADO69557.1"/>
    </source>
</evidence>
<organism evidence="3 5">
    <name type="scientific">Stigmatella aurantiaca (strain DW4/3-1)</name>
    <dbReference type="NCBI Taxonomy" id="378806"/>
    <lineage>
        <taxon>Bacteria</taxon>
        <taxon>Pseudomonadati</taxon>
        <taxon>Myxococcota</taxon>
        <taxon>Myxococcia</taxon>
        <taxon>Myxococcales</taxon>
        <taxon>Cystobacterineae</taxon>
        <taxon>Archangiaceae</taxon>
        <taxon>Stigmatella</taxon>
    </lineage>
</organism>
<feature type="chain" id="PRO_5010840483" description="Lipoprotein" evidence="1">
    <location>
        <begin position="24"/>
        <end position="486"/>
    </location>
</feature>
<dbReference type="HOGENOM" id="CLU_561289_0_0_7"/>
<proteinExistence type="predicted"/>
<feature type="signal peptide" evidence="1">
    <location>
        <begin position="1"/>
        <end position="23"/>
    </location>
</feature>
<evidence type="ECO:0000313" key="4">
    <source>
        <dbReference type="Proteomes" id="UP000001351"/>
    </source>
</evidence>